<feature type="region of interest" description="Disordered" evidence="12">
    <location>
        <begin position="934"/>
        <end position="954"/>
    </location>
</feature>
<dbReference type="FunFam" id="3.40.50.300:FF:000608">
    <property type="entry name" value="Mov10 RISC complex RNA helicase"/>
    <property type="match status" value="1"/>
</dbReference>
<evidence type="ECO:0000256" key="2">
    <source>
        <dbReference type="ARBA" id="ARBA00005601"/>
    </source>
</evidence>
<keyword evidence="9" id="KW-0694">RNA-binding</keyword>
<comment type="similarity">
    <text evidence="2">Belongs to the DNA2/NAM7 helicase family. SDE3 subfamily.</text>
</comment>
<name>A0A371D0W8_9APHY</name>
<proteinExistence type="inferred from homology"/>
<feature type="domain" description="DNA2/NAM7 helicase-like C-terminal" evidence="14">
    <location>
        <begin position="661"/>
        <end position="869"/>
    </location>
</feature>
<dbReference type="PANTHER" id="PTHR45418:SF1">
    <property type="entry name" value="CANCER_TESTIS ANTIGEN 55"/>
    <property type="match status" value="1"/>
</dbReference>
<dbReference type="InterPro" id="IPR049080">
    <property type="entry name" value="MOV-10-like_beta-barrel"/>
</dbReference>
<dbReference type="CDD" id="cd18038">
    <property type="entry name" value="DEXXQc_Helz-like"/>
    <property type="match status" value="1"/>
</dbReference>
<comment type="subcellular location">
    <subcellularLocation>
        <location evidence="1">Cytoplasm</location>
        <location evidence="1">Cytoplasmic ribonucleoprotein granule</location>
    </subcellularLocation>
</comment>
<keyword evidence="10" id="KW-0943">RNA-mediated gene silencing</keyword>
<protein>
    <recommendedName>
        <fullName evidence="3">RNA helicase</fullName>
        <ecNumber evidence="3">3.6.4.13</ecNumber>
    </recommendedName>
</protein>
<evidence type="ECO:0000256" key="4">
    <source>
        <dbReference type="ARBA" id="ARBA00022490"/>
    </source>
</evidence>
<comment type="catalytic activity">
    <reaction evidence="11">
        <text>ATP + H2O = ADP + phosphate + H(+)</text>
        <dbReference type="Rhea" id="RHEA:13065"/>
        <dbReference type="ChEBI" id="CHEBI:15377"/>
        <dbReference type="ChEBI" id="CHEBI:15378"/>
        <dbReference type="ChEBI" id="CHEBI:30616"/>
        <dbReference type="ChEBI" id="CHEBI:43474"/>
        <dbReference type="ChEBI" id="CHEBI:456216"/>
        <dbReference type="EC" id="3.6.4.13"/>
    </reaction>
</comment>
<dbReference type="InterPro" id="IPR041679">
    <property type="entry name" value="DNA2/NAM7-like_C"/>
</dbReference>
<reference evidence="16 17" key="1">
    <citation type="journal article" date="2018" name="Biotechnol. Biofuels">
        <title>Integrative visual omics of the white-rot fungus Polyporus brumalis exposes the biotechnological potential of its oxidative enzymes for delignifying raw plant biomass.</title>
        <authorList>
            <person name="Miyauchi S."/>
            <person name="Rancon A."/>
            <person name="Drula E."/>
            <person name="Hage H."/>
            <person name="Chaduli D."/>
            <person name="Favel A."/>
            <person name="Grisel S."/>
            <person name="Henrissat B."/>
            <person name="Herpoel-Gimbert I."/>
            <person name="Ruiz-Duenas F.J."/>
            <person name="Chevret D."/>
            <person name="Hainaut M."/>
            <person name="Lin J."/>
            <person name="Wang M."/>
            <person name="Pangilinan J."/>
            <person name="Lipzen A."/>
            <person name="Lesage-Meessen L."/>
            <person name="Navarro D."/>
            <person name="Riley R."/>
            <person name="Grigoriev I.V."/>
            <person name="Zhou S."/>
            <person name="Raouche S."/>
            <person name="Rosso M.N."/>
        </authorList>
    </citation>
    <scope>NUCLEOTIDE SEQUENCE [LARGE SCALE GENOMIC DNA]</scope>
    <source>
        <strain evidence="16 17">BRFM 1820</strain>
    </source>
</reference>
<dbReference type="Gene3D" id="3.40.50.300">
    <property type="entry name" value="P-loop containing nucleotide triphosphate hydrolases"/>
    <property type="match status" value="2"/>
</dbReference>
<sequence>MTSMIPDKFCPDVLYGTGCSDTSCIAEHDVILCELCIVVCSPASNYDSHIRGQSHRLNLQLATTLPGRLGAEDLRRCTVCSFNIPMDAWGIHLAAPAHKKHEQLAILRNAYEQAERNKRGISVSLEDGVDFGVVTLEQAAEGDIQTEVMVTNETSEWISMLHTEVRSRIPGHAKLFTVTPNTTNVPLRTGQPLRFSVAFRHTQLGRYDARLEFTFRAAAGNFVIARRLRIAVGDYEDHELLKPVTPFVRSRRMHWSVDGPVLQGIAPPREVMNWRRELRHFPIPGELAEILQIRSPQDTIDRLRERCFHDGLSQANHLDYFATLLWIEEHRMAEDLKMYDMIGVEFVQEGKLHSLHVHGLAEKRPSVTIGDTILVQASGGGQTFKGMVHEIQEERVRINFHASFHGTGTRYNVRFTLNRTPLRRQHQALVAPIRSPQRLLFPVSGFEGLERRVVASDLRLGLFNSTIGGNPAQLEAVISILQLKIGAAPFVVFGPPGTGKTVTIVEAILQILLLNPEAKVLACAPSNSAADILAQRLTSLSPEELFRCNAAFREPGSLPADLLPYSYRPTHQFSLPSLAQLAKYRVIVSTCNNASFAYNIGLPEGHFTHVFVDEAGQASEPEVLVAIKPLALDDTRVILSGDPKQLGPVIRSSVAREFGMEKSYLERLMALPLYSGERGRGTTYVKLTKNYRSHEAILQYPNEKFYDGELEVCGLPSSINAFLNSRQLVSPKYPVVFHAISGRNEREATSPSYFNIDEAIQVKAYVAALLQDKRHPVRAEDIGVIAPYHAQVRKIRRLLKESGLGTVKVGSVEEFQGQERRVIIVSTVRSSADLLAYDAKFTLGFLSNPRRFNVAMTRAKSLLVVVGDAAILCVDPLWRAFMNHIFLRNGWRGDEPTWDVNAPVLTDADYADELRDAIAAEMNSVMSMLPPEQDMEAEANVERGQWEGGDSADW</sequence>
<evidence type="ECO:0000256" key="8">
    <source>
        <dbReference type="ARBA" id="ARBA00022840"/>
    </source>
</evidence>
<evidence type="ECO:0000256" key="7">
    <source>
        <dbReference type="ARBA" id="ARBA00022806"/>
    </source>
</evidence>
<dbReference type="GO" id="GO:0032574">
    <property type="term" value="F:5'-3' RNA helicase activity"/>
    <property type="evidence" value="ECO:0007669"/>
    <property type="project" value="InterPro"/>
</dbReference>
<dbReference type="InterPro" id="IPR041677">
    <property type="entry name" value="DNA2/NAM7_AAA_11"/>
</dbReference>
<evidence type="ECO:0000313" key="16">
    <source>
        <dbReference type="EMBL" id="RDX46173.1"/>
    </source>
</evidence>
<evidence type="ECO:0000259" key="15">
    <source>
        <dbReference type="Pfam" id="PF21634"/>
    </source>
</evidence>
<dbReference type="Pfam" id="PF13087">
    <property type="entry name" value="AAA_12"/>
    <property type="match status" value="1"/>
</dbReference>
<keyword evidence="17" id="KW-1185">Reference proteome</keyword>
<evidence type="ECO:0000256" key="6">
    <source>
        <dbReference type="ARBA" id="ARBA00022801"/>
    </source>
</evidence>
<feature type="domain" description="DNA2/NAM7 helicase helicase" evidence="13">
    <location>
        <begin position="582"/>
        <end position="652"/>
    </location>
</feature>
<evidence type="ECO:0000259" key="13">
    <source>
        <dbReference type="Pfam" id="PF13086"/>
    </source>
</evidence>
<gene>
    <name evidence="16" type="ORF">OH76DRAFT_901251</name>
</gene>
<evidence type="ECO:0000259" key="14">
    <source>
        <dbReference type="Pfam" id="PF13087"/>
    </source>
</evidence>
<evidence type="ECO:0000256" key="12">
    <source>
        <dbReference type="SAM" id="MobiDB-lite"/>
    </source>
</evidence>
<dbReference type="GO" id="GO:0003723">
    <property type="term" value="F:RNA binding"/>
    <property type="evidence" value="ECO:0007669"/>
    <property type="project" value="UniProtKB-KW"/>
</dbReference>
<dbReference type="InterPro" id="IPR026122">
    <property type="entry name" value="MOV-10/SDE3_DEXXQ/H-box"/>
</dbReference>
<evidence type="ECO:0000256" key="9">
    <source>
        <dbReference type="ARBA" id="ARBA00022884"/>
    </source>
</evidence>
<dbReference type="EMBL" id="KZ857430">
    <property type="protein sequence ID" value="RDX46173.1"/>
    <property type="molecule type" value="Genomic_DNA"/>
</dbReference>
<keyword evidence="7" id="KW-0347">Helicase</keyword>
<evidence type="ECO:0000256" key="5">
    <source>
        <dbReference type="ARBA" id="ARBA00022741"/>
    </source>
</evidence>
<evidence type="ECO:0000256" key="1">
    <source>
        <dbReference type="ARBA" id="ARBA00004331"/>
    </source>
</evidence>
<evidence type="ECO:0000313" key="17">
    <source>
        <dbReference type="Proteomes" id="UP000256964"/>
    </source>
</evidence>
<dbReference type="GO" id="GO:0031047">
    <property type="term" value="P:regulatory ncRNA-mediated gene silencing"/>
    <property type="evidence" value="ECO:0007669"/>
    <property type="project" value="UniProtKB-KW"/>
</dbReference>
<dbReference type="PANTHER" id="PTHR45418">
    <property type="entry name" value="CANCER/TESTIS ANTIGEN 55"/>
    <property type="match status" value="1"/>
</dbReference>
<dbReference type="STRING" id="139420.A0A371D0W8"/>
<evidence type="ECO:0000256" key="10">
    <source>
        <dbReference type="ARBA" id="ARBA00023158"/>
    </source>
</evidence>
<feature type="domain" description="Helicase MOV-10-like beta-barrel" evidence="15">
    <location>
        <begin position="339"/>
        <end position="415"/>
    </location>
</feature>
<dbReference type="OrthoDB" id="6513042at2759"/>
<dbReference type="Pfam" id="PF21634">
    <property type="entry name" value="MOV-10_beta-barrel"/>
    <property type="match status" value="1"/>
</dbReference>
<dbReference type="GO" id="GO:0036464">
    <property type="term" value="C:cytoplasmic ribonucleoprotein granule"/>
    <property type="evidence" value="ECO:0007669"/>
    <property type="project" value="UniProtKB-SubCell"/>
</dbReference>
<dbReference type="AlphaFoldDB" id="A0A371D0W8"/>
<organism evidence="16 17">
    <name type="scientific">Lentinus brumalis</name>
    <dbReference type="NCBI Taxonomy" id="2498619"/>
    <lineage>
        <taxon>Eukaryota</taxon>
        <taxon>Fungi</taxon>
        <taxon>Dikarya</taxon>
        <taxon>Basidiomycota</taxon>
        <taxon>Agaricomycotina</taxon>
        <taxon>Agaricomycetes</taxon>
        <taxon>Polyporales</taxon>
        <taxon>Polyporaceae</taxon>
        <taxon>Lentinus</taxon>
    </lineage>
</organism>
<evidence type="ECO:0000256" key="11">
    <source>
        <dbReference type="ARBA" id="ARBA00047984"/>
    </source>
</evidence>
<keyword evidence="5" id="KW-0547">Nucleotide-binding</keyword>
<dbReference type="InterPro" id="IPR027417">
    <property type="entry name" value="P-loop_NTPase"/>
</dbReference>
<dbReference type="SUPFAM" id="SSF52540">
    <property type="entry name" value="P-loop containing nucleoside triphosphate hydrolases"/>
    <property type="match status" value="1"/>
</dbReference>
<accession>A0A371D0W8</accession>
<dbReference type="EC" id="3.6.4.13" evidence="3"/>
<dbReference type="Pfam" id="PF13086">
    <property type="entry name" value="AAA_11"/>
    <property type="match status" value="2"/>
</dbReference>
<dbReference type="CDD" id="cd18808">
    <property type="entry name" value="SF1_C_Upf1"/>
    <property type="match status" value="1"/>
</dbReference>
<keyword evidence="8" id="KW-0067">ATP-binding</keyword>
<keyword evidence="6 16" id="KW-0378">Hydrolase</keyword>
<evidence type="ECO:0000256" key="3">
    <source>
        <dbReference type="ARBA" id="ARBA00012552"/>
    </source>
</evidence>
<keyword evidence="4" id="KW-0963">Cytoplasm</keyword>
<dbReference type="Proteomes" id="UP000256964">
    <property type="component" value="Unassembled WGS sequence"/>
</dbReference>
<dbReference type="GO" id="GO:0016787">
    <property type="term" value="F:hydrolase activity"/>
    <property type="evidence" value="ECO:0007669"/>
    <property type="project" value="UniProtKB-KW"/>
</dbReference>
<feature type="domain" description="DNA2/NAM7 helicase helicase" evidence="13">
    <location>
        <begin position="470"/>
        <end position="539"/>
    </location>
</feature>
<dbReference type="GO" id="GO:0005524">
    <property type="term" value="F:ATP binding"/>
    <property type="evidence" value="ECO:0007669"/>
    <property type="project" value="UniProtKB-KW"/>
</dbReference>
<dbReference type="InterPro" id="IPR047187">
    <property type="entry name" value="SF1_C_Upf1"/>
</dbReference>